<evidence type="ECO:0000256" key="1">
    <source>
        <dbReference type="ARBA" id="ARBA00022430"/>
    </source>
</evidence>
<dbReference type="EMBL" id="JAPMLT010000012">
    <property type="protein sequence ID" value="MCX7571636.1"/>
    <property type="molecule type" value="Genomic_DNA"/>
</dbReference>
<protein>
    <submittedName>
        <fullName evidence="9">Isocitrate/isopropylmalate family dehydrogenase</fullName>
    </submittedName>
</protein>
<organism evidence="9 10">
    <name type="scientific">Tumebacillus lacus</name>
    <dbReference type="NCBI Taxonomy" id="2995335"/>
    <lineage>
        <taxon>Bacteria</taxon>
        <taxon>Bacillati</taxon>
        <taxon>Bacillota</taxon>
        <taxon>Bacilli</taxon>
        <taxon>Bacillales</taxon>
        <taxon>Alicyclobacillaceae</taxon>
        <taxon>Tumebacillus</taxon>
    </lineage>
</organism>
<keyword evidence="7" id="KW-0100">Branched-chain amino acid biosynthesis</keyword>
<feature type="domain" description="Isopropylmalate dehydrogenase-like" evidence="8">
    <location>
        <begin position="2"/>
        <end position="65"/>
    </location>
</feature>
<reference evidence="9 10" key="1">
    <citation type="submission" date="2022-11" db="EMBL/GenBank/DDBJ databases">
        <title>Study of microbial diversity in lake waters.</title>
        <authorList>
            <person name="Zhang J."/>
        </authorList>
    </citation>
    <scope>NUCLEOTIDE SEQUENCE [LARGE SCALE GENOMIC DNA]</scope>
    <source>
        <strain evidence="9 10">DT12</strain>
    </source>
</reference>
<keyword evidence="3" id="KW-0479">Metal-binding</keyword>
<keyword evidence="2" id="KW-0028">Amino-acid biosynthesis</keyword>
<sequence length="78" mass="8273">MAGLGLSNPIGTILSTAMMLRHSFGWEADAVEAAVFRVLEEGYRTRDMTKVGTEAVTTSEMGSLVAEEVLKLAARVAG</sequence>
<evidence type="ECO:0000256" key="2">
    <source>
        <dbReference type="ARBA" id="ARBA00022605"/>
    </source>
</evidence>
<comment type="caution">
    <text evidence="9">The sequence shown here is derived from an EMBL/GenBank/DDBJ whole genome shotgun (WGS) entry which is preliminary data.</text>
</comment>
<dbReference type="InterPro" id="IPR004429">
    <property type="entry name" value="Isopropylmalate_DH"/>
</dbReference>
<proteinExistence type="predicted"/>
<keyword evidence="1" id="KW-0432">Leucine biosynthesis</keyword>
<name>A0ABT3X413_9BACL</name>
<dbReference type="PANTHER" id="PTHR42979:SF1">
    <property type="entry name" value="3-ISOPROPYLMALATE DEHYDROGENASE"/>
    <property type="match status" value="1"/>
</dbReference>
<keyword evidence="5" id="KW-0560">Oxidoreductase</keyword>
<evidence type="ECO:0000256" key="3">
    <source>
        <dbReference type="ARBA" id="ARBA00022723"/>
    </source>
</evidence>
<dbReference type="InterPro" id="IPR024084">
    <property type="entry name" value="IsoPropMal-DH-like_dom"/>
</dbReference>
<dbReference type="SUPFAM" id="SSF53659">
    <property type="entry name" value="Isocitrate/Isopropylmalate dehydrogenase-like"/>
    <property type="match status" value="1"/>
</dbReference>
<accession>A0ABT3X413</accession>
<evidence type="ECO:0000313" key="9">
    <source>
        <dbReference type="EMBL" id="MCX7571636.1"/>
    </source>
</evidence>
<keyword evidence="10" id="KW-1185">Reference proteome</keyword>
<evidence type="ECO:0000259" key="8">
    <source>
        <dbReference type="Pfam" id="PF00180"/>
    </source>
</evidence>
<evidence type="ECO:0000256" key="7">
    <source>
        <dbReference type="ARBA" id="ARBA00023304"/>
    </source>
</evidence>
<evidence type="ECO:0000256" key="6">
    <source>
        <dbReference type="ARBA" id="ARBA00023027"/>
    </source>
</evidence>
<evidence type="ECO:0000256" key="4">
    <source>
        <dbReference type="ARBA" id="ARBA00022842"/>
    </source>
</evidence>
<evidence type="ECO:0000256" key="5">
    <source>
        <dbReference type="ARBA" id="ARBA00023002"/>
    </source>
</evidence>
<gene>
    <name evidence="9" type="ORF">OS242_16970</name>
</gene>
<dbReference type="Pfam" id="PF00180">
    <property type="entry name" value="Iso_dh"/>
    <property type="match status" value="1"/>
</dbReference>
<dbReference type="Gene3D" id="3.40.718.10">
    <property type="entry name" value="Isopropylmalate Dehydrogenase"/>
    <property type="match status" value="1"/>
</dbReference>
<dbReference type="RefSeq" id="WP_267153020.1">
    <property type="nucleotide sequence ID" value="NZ_JAPMLT010000012.1"/>
</dbReference>
<dbReference type="PANTHER" id="PTHR42979">
    <property type="entry name" value="3-ISOPROPYLMALATE DEHYDROGENASE"/>
    <property type="match status" value="1"/>
</dbReference>
<dbReference type="Proteomes" id="UP001208017">
    <property type="component" value="Unassembled WGS sequence"/>
</dbReference>
<evidence type="ECO:0000313" key="10">
    <source>
        <dbReference type="Proteomes" id="UP001208017"/>
    </source>
</evidence>
<keyword evidence="6" id="KW-0520">NAD</keyword>
<keyword evidence="4" id="KW-0460">Magnesium</keyword>